<gene>
    <name evidence="5" type="primary">rpsA</name>
    <name evidence="5" type="ORF">H8S20_13015</name>
</gene>
<dbReference type="EMBL" id="JACOOO010000030">
    <property type="protein sequence ID" value="MBC5629803.1"/>
    <property type="molecule type" value="Genomic_DNA"/>
</dbReference>
<sequence length="382" mass="43015">MSEELREDSMKDLLKDFDVKRIKSGDILKGKVIDVNDKEVAVNINYAFDGVISREELTNDDKSPLEVVQNGDSIDVYVISPNDGEGYVQLSRIRALQVTEKEDLKKAFESGNTINVIVKEEVKGGVVAYYGSMRVFIPGSQLSRERVDFKNFIGKELEVKLIELDMRNRKVVASRRVIEEEQYNNEKKALWSTIKEGEKREGTVKKILKFGAIVDIGGITGLVHMNDLAWERVKRVEDVVNVGDKVTVFVGNIDSENERVSLILKDVNQEPWKVHGDDIKVGEIIEGTVAKLVSFGAFVEIYSGIEGLVHINEITDENIAKSSDVLTVGQKVKVKVLDVNKNDRRISLSIKEAVERSTEYLQYNDLDEEVTLGDLFKGLFDN</sequence>
<dbReference type="CDD" id="cd04465">
    <property type="entry name" value="S1_RPS1_repeat_ec2_hs2"/>
    <property type="match status" value="1"/>
</dbReference>
<dbReference type="RefSeq" id="WP_186860403.1">
    <property type="nucleotide sequence ID" value="NZ_JACOOO010000030.1"/>
</dbReference>
<protein>
    <submittedName>
        <fullName evidence="5">30S ribosomal protein S1</fullName>
    </submittedName>
</protein>
<accession>A0ABR7DEL5</accession>
<dbReference type="InterPro" id="IPR050437">
    <property type="entry name" value="Ribos_protein_bS1-like"/>
</dbReference>
<name>A0ABR7DEL5_9CLOT</name>
<reference evidence="5 6" key="1">
    <citation type="submission" date="2020-08" db="EMBL/GenBank/DDBJ databases">
        <title>Genome public.</title>
        <authorList>
            <person name="Liu C."/>
            <person name="Sun Q."/>
        </authorList>
    </citation>
    <scope>NUCLEOTIDE SEQUENCE [LARGE SCALE GENOMIC DNA]</scope>
    <source>
        <strain evidence="5 6">NSJ-6</strain>
    </source>
</reference>
<comment type="similarity">
    <text evidence="1">Belongs to the bacterial ribosomal protein bS1 family.</text>
</comment>
<dbReference type="InterPro" id="IPR003029">
    <property type="entry name" value="S1_domain"/>
</dbReference>
<proteinExistence type="inferred from homology"/>
<evidence type="ECO:0000313" key="5">
    <source>
        <dbReference type="EMBL" id="MBC5629803.1"/>
    </source>
</evidence>
<evidence type="ECO:0000256" key="2">
    <source>
        <dbReference type="ARBA" id="ARBA00022980"/>
    </source>
</evidence>
<keyword evidence="2 5" id="KW-0689">Ribosomal protein</keyword>
<dbReference type="Pfam" id="PF00575">
    <property type="entry name" value="S1"/>
    <property type="match status" value="4"/>
</dbReference>
<feature type="domain" description="S1 motif" evidence="4">
    <location>
        <begin position="111"/>
        <end position="176"/>
    </location>
</feature>
<evidence type="ECO:0000256" key="3">
    <source>
        <dbReference type="ARBA" id="ARBA00023274"/>
    </source>
</evidence>
<feature type="domain" description="S1 motif" evidence="4">
    <location>
        <begin position="25"/>
        <end position="93"/>
    </location>
</feature>
<keyword evidence="6" id="KW-1185">Reference proteome</keyword>
<feature type="domain" description="S1 motif" evidence="4">
    <location>
        <begin position="197"/>
        <end position="265"/>
    </location>
</feature>
<dbReference type="Proteomes" id="UP000596929">
    <property type="component" value="Unassembled WGS sequence"/>
</dbReference>
<dbReference type="SUPFAM" id="SSF50249">
    <property type="entry name" value="Nucleic acid-binding proteins"/>
    <property type="match status" value="4"/>
</dbReference>
<dbReference type="SMART" id="SM00316">
    <property type="entry name" value="S1"/>
    <property type="match status" value="4"/>
</dbReference>
<dbReference type="PROSITE" id="PS50126">
    <property type="entry name" value="S1"/>
    <property type="match status" value="4"/>
</dbReference>
<dbReference type="PANTHER" id="PTHR10724">
    <property type="entry name" value="30S RIBOSOMAL PROTEIN S1"/>
    <property type="match status" value="1"/>
</dbReference>
<dbReference type="InterPro" id="IPR012340">
    <property type="entry name" value="NA-bd_OB-fold"/>
</dbReference>
<dbReference type="GO" id="GO:0005840">
    <property type="term" value="C:ribosome"/>
    <property type="evidence" value="ECO:0007669"/>
    <property type="project" value="UniProtKB-KW"/>
</dbReference>
<organism evidence="5 6">
    <name type="scientific">Clostridium hominis</name>
    <dbReference type="NCBI Taxonomy" id="2763036"/>
    <lineage>
        <taxon>Bacteria</taxon>
        <taxon>Bacillati</taxon>
        <taxon>Bacillota</taxon>
        <taxon>Clostridia</taxon>
        <taxon>Eubacteriales</taxon>
        <taxon>Clostridiaceae</taxon>
        <taxon>Clostridium</taxon>
    </lineage>
</organism>
<evidence type="ECO:0000313" key="6">
    <source>
        <dbReference type="Proteomes" id="UP000596929"/>
    </source>
</evidence>
<evidence type="ECO:0000256" key="1">
    <source>
        <dbReference type="ARBA" id="ARBA00006767"/>
    </source>
</evidence>
<dbReference type="PRINTS" id="PR00681">
    <property type="entry name" value="RIBOSOMALS1"/>
</dbReference>
<dbReference type="Gene3D" id="2.40.50.140">
    <property type="entry name" value="Nucleic acid-binding proteins"/>
    <property type="match status" value="4"/>
</dbReference>
<dbReference type="InterPro" id="IPR035104">
    <property type="entry name" value="Ribosomal_protein_S1-like"/>
</dbReference>
<dbReference type="CDD" id="cd05688">
    <property type="entry name" value="S1_RPS1_repeat_ec3"/>
    <property type="match status" value="1"/>
</dbReference>
<feature type="domain" description="S1 motif" evidence="4">
    <location>
        <begin position="282"/>
        <end position="351"/>
    </location>
</feature>
<comment type="caution">
    <text evidence="5">The sequence shown here is derived from an EMBL/GenBank/DDBJ whole genome shotgun (WGS) entry which is preliminary data.</text>
</comment>
<dbReference type="NCBIfam" id="NF005208">
    <property type="entry name" value="PRK06676.1"/>
    <property type="match status" value="1"/>
</dbReference>
<keyword evidence="3" id="KW-0687">Ribonucleoprotein</keyword>
<dbReference type="CDD" id="cd05687">
    <property type="entry name" value="S1_RPS1_repeat_ec1_hs1"/>
    <property type="match status" value="1"/>
</dbReference>
<evidence type="ECO:0000259" key="4">
    <source>
        <dbReference type="PROSITE" id="PS50126"/>
    </source>
</evidence>
<dbReference type="PANTHER" id="PTHR10724:SF7">
    <property type="entry name" value="SMALL RIBOSOMAL SUBUNIT PROTEIN BS1C"/>
    <property type="match status" value="1"/>
</dbReference>